<dbReference type="RefSeq" id="WP_406844347.1">
    <property type="nucleotide sequence ID" value="NZ_CP150845.1"/>
</dbReference>
<accession>A0ABZ2UFI1</accession>
<name>A0ABZ2UFI1_9FLAO</name>
<sequence length="74" mass="8660">MKLQGDMVLVFKTSIRYKKDIIKIKKAFAAAKDLIISFDLEDCDKIMRTEGNYYNAKEIIEKIEALGYYCEELE</sequence>
<dbReference type="EMBL" id="CP150845">
    <property type="protein sequence ID" value="WYZ19918.1"/>
    <property type="molecule type" value="Genomic_DNA"/>
</dbReference>
<proteinExistence type="predicted"/>
<dbReference type="Proteomes" id="UP001623852">
    <property type="component" value="Chromosome"/>
</dbReference>
<reference evidence="1 2" key="1">
    <citation type="submission" date="2024-03" db="EMBL/GenBank/DDBJ databases">
        <title>Flavobacterium soyae.</title>
        <authorList>
            <person name="Zheng W."/>
        </authorList>
    </citation>
    <scope>NUCLEOTIDE SEQUENCE [LARGE SCALE GENOMIC DNA]</scope>
    <source>
        <strain evidence="1 2">55</strain>
    </source>
</reference>
<protein>
    <recommendedName>
        <fullName evidence="3">Copper chaperone CopZ</fullName>
    </recommendedName>
</protein>
<evidence type="ECO:0000313" key="1">
    <source>
        <dbReference type="EMBL" id="WYZ19918.1"/>
    </source>
</evidence>
<keyword evidence="2" id="KW-1185">Reference proteome</keyword>
<evidence type="ECO:0008006" key="3">
    <source>
        <dbReference type="Google" id="ProtNLM"/>
    </source>
</evidence>
<gene>
    <name evidence="1" type="ORF">AABD74_00305</name>
</gene>
<evidence type="ECO:0000313" key="2">
    <source>
        <dbReference type="Proteomes" id="UP001623852"/>
    </source>
</evidence>
<organism evidence="1 2">
    <name type="scientific">Flavobacterium soyae</name>
    <dbReference type="NCBI Taxonomy" id="2903098"/>
    <lineage>
        <taxon>Bacteria</taxon>
        <taxon>Pseudomonadati</taxon>
        <taxon>Bacteroidota</taxon>
        <taxon>Flavobacteriia</taxon>
        <taxon>Flavobacteriales</taxon>
        <taxon>Flavobacteriaceae</taxon>
        <taxon>Flavobacterium</taxon>
    </lineage>
</organism>